<proteinExistence type="predicted"/>
<comment type="caution">
    <text evidence="4">The sequence shown here is derived from an EMBL/GenBank/DDBJ whole genome shotgun (WGS) entry which is preliminary data.</text>
</comment>
<gene>
    <name evidence="4" type="ORF">KC573_03315</name>
</gene>
<evidence type="ECO:0000313" key="4">
    <source>
        <dbReference type="EMBL" id="MCA9397834.1"/>
    </source>
</evidence>
<dbReference type="PANTHER" id="PTHR42535:SF2">
    <property type="entry name" value="CHROMOSOME UNDETERMINED SCAFFOLD_146, WHOLE GENOME SHOTGUN SEQUENCE"/>
    <property type="match status" value="1"/>
</dbReference>
<keyword evidence="2" id="KW-1015">Disulfide bond</keyword>
<reference evidence="4" key="2">
    <citation type="journal article" date="2021" name="Microbiome">
        <title>Successional dynamics and alternative stable states in a saline activated sludge microbial community over 9 years.</title>
        <authorList>
            <person name="Wang Y."/>
            <person name="Ye J."/>
            <person name="Ju F."/>
            <person name="Liu L."/>
            <person name="Boyd J.A."/>
            <person name="Deng Y."/>
            <person name="Parks D.H."/>
            <person name="Jiang X."/>
            <person name="Yin X."/>
            <person name="Woodcroft B.J."/>
            <person name="Tyson G.W."/>
            <person name="Hugenholtz P."/>
            <person name="Polz M.F."/>
            <person name="Zhang T."/>
        </authorList>
    </citation>
    <scope>NUCLEOTIDE SEQUENCE</scope>
    <source>
        <strain evidence="4">HKST-UBA02</strain>
    </source>
</reference>
<keyword evidence="1" id="KW-0732">Signal</keyword>
<dbReference type="SUPFAM" id="SSF49899">
    <property type="entry name" value="Concanavalin A-like lectins/glucanases"/>
    <property type="match status" value="3"/>
</dbReference>
<evidence type="ECO:0000259" key="3">
    <source>
        <dbReference type="SMART" id="SM00560"/>
    </source>
</evidence>
<organism evidence="4 5">
    <name type="scientific">candidate division WWE3 bacterium</name>
    <dbReference type="NCBI Taxonomy" id="2053526"/>
    <lineage>
        <taxon>Bacteria</taxon>
        <taxon>Katanobacteria</taxon>
    </lineage>
</organism>
<dbReference type="Gene3D" id="2.60.120.200">
    <property type="match status" value="3"/>
</dbReference>
<name>A0A955LW41_UNCKA</name>
<dbReference type="AlphaFoldDB" id="A0A955LW41"/>
<reference evidence="4" key="1">
    <citation type="submission" date="2020-04" db="EMBL/GenBank/DDBJ databases">
        <authorList>
            <person name="Zhang T."/>
        </authorList>
    </citation>
    <scope>NUCLEOTIDE SEQUENCE</scope>
    <source>
        <strain evidence="4">HKST-UBA02</strain>
    </source>
</reference>
<dbReference type="Pfam" id="PF13385">
    <property type="entry name" value="Laminin_G_3"/>
    <property type="match status" value="2"/>
</dbReference>
<accession>A0A955LW41</accession>
<feature type="domain" description="LamG-like jellyroll fold" evidence="3">
    <location>
        <begin position="380"/>
        <end position="523"/>
    </location>
</feature>
<dbReference type="InterPro" id="IPR013320">
    <property type="entry name" value="ConA-like_dom_sf"/>
</dbReference>
<evidence type="ECO:0000313" key="5">
    <source>
        <dbReference type="Proteomes" id="UP000699691"/>
    </source>
</evidence>
<dbReference type="SMART" id="SM00560">
    <property type="entry name" value="LamGL"/>
    <property type="match status" value="1"/>
</dbReference>
<protein>
    <submittedName>
        <fullName evidence="4">LamG domain-containing protein</fullName>
    </submittedName>
</protein>
<feature type="non-terminal residue" evidence="4">
    <location>
        <position position="1"/>
    </location>
</feature>
<evidence type="ECO:0000256" key="2">
    <source>
        <dbReference type="ARBA" id="ARBA00023157"/>
    </source>
</evidence>
<dbReference type="Proteomes" id="UP000699691">
    <property type="component" value="Unassembled WGS sequence"/>
</dbReference>
<evidence type="ECO:0000256" key="1">
    <source>
        <dbReference type="ARBA" id="ARBA00022729"/>
    </source>
</evidence>
<dbReference type="InterPro" id="IPR006558">
    <property type="entry name" value="LamG-like"/>
</dbReference>
<dbReference type="PANTHER" id="PTHR42535">
    <property type="entry name" value="OOKINETE PROTEIN, PUTATIVE-RELATED"/>
    <property type="match status" value="1"/>
</dbReference>
<sequence length="534" mass="57902">DGGWHHIVVTTPTAVDATSTTIAKVGSYLNGSMDDVRFYSRELSSGEVERLYQLGATTHIATTITTNDSLENGLIGHWTFDGPNMDFSASSAEVIDSSPSGNDGDWQATTQIVRPGVLGQGIYMNGSSNDQVNITNESDYDFTSSDSFSYGGWIQPFYDDHRSTIVSHYGSGWNFGVEVQENGEINAYMDDSTDTIGENDGATANFDEWNHIMVVLNRADDTMTRYLNGVQIGTIADASTIDNITPSILDIGRRGDLTNTCNCVLDDIRIYNRAVTAEEIQRLYELGATTNIAKTLDTIDILEQDLIAHWTFDGPTIDSSSSTAEIRDASDNPNFYGNWIGSPNNATKPGKLGQAIHLRSEGSNNPIRLASSTALNLGTDDFSWSFWYNSTSPTSQQAIAGSRGGGAAIGLHIRINGTAGKLDTYICDDCSGSGQTVTYSDSSNYDEPGWHHVVATFDRDGNVTYYHNGVEDGTGNISGQQGSITDDVDWFCLGATGCGASAYTQFYGLLDDIRVYRRVLTQEEVTRLYELGGG</sequence>
<dbReference type="EMBL" id="JAGQKY010000160">
    <property type="protein sequence ID" value="MCA9397834.1"/>
    <property type="molecule type" value="Genomic_DNA"/>
</dbReference>